<dbReference type="AlphaFoldDB" id="A0A7J0E5P5"/>
<keyword evidence="1" id="KW-0479">Metal-binding</keyword>
<dbReference type="OrthoDB" id="513620at2759"/>
<comment type="caution">
    <text evidence="4">The sequence shown here is derived from an EMBL/GenBank/DDBJ whole genome shotgun (WGS) entry which is preliminary data.</text>
</comment>
<evidence type="ECO:0000259" key="3">
    <source>
        <dbReference type="PROSITE" id="PS50158"/>
    </source>
</evidence>
<evidence type="ECO:0000256" key="1">
    <source>
        <dbReference type="PROSITE-ProRule" id="PRU00047"/>
    </source>
</evidence>
<protein>
    <recommendedName>
        <fullName evidence="3">CCHC-type domain-containing protein</fullName>
    </recommendedName>
</protein>
<dbReference type="GO" id="GO:0008270">
    <property type="term" value="F:zinc ion binding"/>
    <property type="evidence" value="ECO:0007669"/>
    <property type="project" value="UniProtKB-KW"/>
</dbReference>
<accession>A0A7J0E5P5</accession>
<dbReference type="Pfam" id="PF14223">
    <property type="entry name" value="Retrotran_gag_2"/>
    <property type="match status" value="1"/>
</dbReference>
<dbReference type="EMBL" id="BJWL01000001">
    <property type="protein sequence ID" value="GFY81655.1"/>
    <property type="molecule type" value="Genomic_DNA"/>
</dbReference>
<name>A0A7J0E5P5_9ERIC</name>
<dbReference type="InterPro" id="IPR036875">
    <property type="entry name" value="Znf_CCHC_sf"/>
</dbReference>
<feature type="compositionally biased region" description="Basic residues" evidence="2">
    <location>
        <begin position="190"/>
        <end position="203"/>
    </location>
</feature>
<proteinExistence type="predicted"/>
<dbReference type="PANTHER" id="PTHR47592:SF27">
    <property type="entry name" value="OS08G0421700 PROTEIN"/>
    <property type="match status" value="1"/>
</dbReference>
<dbReference type="Proteomes" id="UP000585474">
    <property type="component" value="Unassembled WGS sequence"/>
</dbReference>
<dbReference type="GO" id="GO:0003676">
    <property type="term" value="F:nucleic acid binding"/>
    <property type="evidence" value="ECO:0007669"/>
    <property type="project" value="InterPro"/>
</dbReference>
<dbReference type="Gene3D" id="4.10.60.10">
    <property type="entry name" value="Zinc finger, CCHC-type"/>
    <property type="match status" value="1"/>
</dbReference>
<reference evidence="4 5" key="1">
    <citation type="submission" date="2019-07" db="EMBL/GenBank/DDBJ databases">
        <title>De Novo Assembly of kiwifruit Actinidia rufa.</title>
        <authorList>
            <person name="Sugita-Konishi S."/>
            <person name="Sato K."/>
            <person name="Mori E."/>
            <person name="Abe Y."/>
            <person name="Kisaki G."/>
            <person name="Hamano K."/>
            <person name="Suezawa K."/>
            <person name="Otani M."/>
            <person name="Fukuda T."/>
            <person name="Manabe T."/>
            <person name="Gomi K."/>
            <person name="Tabuchi M."/>
            <person name="Akimitsu K."/>
            <person name="Kataoka I."/>
        </authorList>
    </citation>
    <scope>NUCLEOTIDE SEQUENCE [LARGE SCALE GENOMIC DNA]</scope>
    <source>
        <strain evidence="5">cv. Fuchu</strain>
    </source>
</reference>
<dbReference type="SMART" id="SM00343">
    <property type="entry name" value="ZnF_C2HC"/>
    <property type="match status" value="1"/>
</dbReference>
<keyword evidence="5" id="KW-1185">Reference proteome</keyword>
<dbReference type="InterPro" id="IPR001878">
    <property type="entry name" value="Znf_CCHC"/>
</dbReference>
<feature type="domain" description="CCHC-type" evidence="3">
    <location>
        <begin position="214"/>
        <end position="230"/>
    </location>
</feature>
<dbReference type="InterPro" id="IPR054722">
    <property type="entry name" value="PolX-like_BBD"/>
</dbReference>
<keyword evidence="1" id="KW-0863">Zinc-finger</keyword>
<dbReference type="SUPFAM" id="SSF57756">
    <property type="entry name" value="Retrovirus zinc finger-like domains"/>
    <property type="match status" value="1"/>
</dbReference>
<gene>
    <name evidence="4" type="ORF">Acr_01g0014630</name>
</gene>
<feature type="region of interest" description="Disordered" evidence="2">
    <location>
        <begin position="182"/>
        <end position="203"/>
    </location>
</feature>
<dbReference type="PANTHER" id="PTHR47592">
    <property type="entry name" value="PBF68 PROTEIN"/>
    <property type="match status" value="1"/>
</dbReference>
<evidence type="ECO:0000313" key="4">
    <source>
        <dbReference type="EMBL" id="GFY81655.1"/>
    </source>
</evidence>
<evidence type="ECO:0000313" key="5">
    <source>
        <dbReference type="Proteomes" id="UP000585474"/>
    </source>
</evidence>
<dbReference type="Pfam" id="PF22936">
    <property type="entry name" value="Pol_BBD"/>
    <property type="match status" value="1"/>
</dbReference>
<dbReference type="PROSITE" id="PS50158">
    <property type="entry name" value="ZF_CCHC"/>
    <property type="match status" value="1"/>
</dbReference>
<keyword evidence="1" id="KW-0862">Zinc</keyword>
<sequence length="398" mass="45105">MEDILFCKDLHDPLENKGEKPVAKKDEEWRKINRKTIGLIRQCIGHEVFHHVAQETSAYELWIKLEEMYQAKTSRNKALLMRRLVNLKLQRETTVAEHTSEFQSLVNQLTSVDLQFDDEMQALLLLSSLPESWETLVVSFSNAAPNGKLTTSMVMDALFNEEARRREMGSTDQSESQALVLEGSRERGRCQGRSHHRGTGKGRWRSQARGRIVRCFYCDQERHIKRDCPKYKAQDQSSDTAATTVMADDDEIDVLLAASEDGKSDWVLDSGSAYHLCRDREVFSTYAACEGRIWMANNISSRVVGRGSVRFRMADGRSMTLTEVRHIPHLRKNLISIGMLDSKRCSFDASRGTLRVSKGNKEMLWGKKTGGLYRLEGSVQTGRATVQYGSSGISKENG</sequence>
<organism evidence="4 5">
    <name type="scientific">Actinidia rufa</name>
    <dbReference type="NCBI Taxonomy" id="165716"/>
    <lineage>
        <taxon>Eukaryota</taxon>
        <taxon>Viridiplantae</taxon>
        <taxon>Streptophyta</taxon>
        <taxon>Embryophyta</taxon>
        <taxon>Tracheophyta</taxon>
        <taxon>Spermatophyta</taxon>
        <taxon>Magnoliopsida</taxon>
        <taxon>eudicotyledons</taxon>
        <taxon>Gunneridae</taxon>
        <taxon>Pentapetalae</taxon>
        <taxon>asterids</taxon>
        <taxon>Ericales</taxon>
        <taxon>Actinidiaceae</taxon>
        <taxon>Actinidia</taxon>
    </lineage>
</organism>
<evidence type="ECO:0000256" key="2">
    <source>
        <dbReference type="SAM" id="MobiDB-lite"/>
    </source>
</evidence>